<dbReference type="UniPathway" id="UPA00538">
    <property type="reaction ID" value="UER00593"/>
</dbReference>
<dbReference type="SFLD" id="SFLDF00271">
    <property type="entry name" value="lipoyl_synthase"/>
    <property type="match status" value="1"/>
</dbReference>
<dbReference type="InterPro" id="IPR007197">
    <property type="entry name" value="rSAM"/>
</dbReference>
<comment type="catalytic activity">
    <reaction evidence="8 9">
        <text>[[Fe-S] cluster scaffold protein carrying a second [4Fe-4S](2+) cluster] + N(6)-octanoyl-L-lysyl-[protein] + 2 oxidized [2Fe-2S]-[ferredoxin] + 2 S-adenosyl-L-methionine + 4 H(+) = [[Fe-S] cluster scaffold protein] + N(6)-[(R)-dihydrolipoyl]-L-lysyl-[protein] + 4 Fe(3+) + 2 hydrogen sulfide + 2 5'-deoxyadenosine + 2 L-methionine + 2 reduced [2Fe-2S]-[ferredoxin]</text>
        <dbReference type="Rhea" id="RHEA:16585"/>
        <dbReference type="Rhea" id="RHEA-COMP:9928"/>
        <dbReference type="Rhea" id="RHEA-COMP:10000"/>
        <dbReference type="Rhea" id="RHEA-COMP:10001"/>
        <dbReference type="Rhea" id="RHEA-COMP:10475"/>
        <dbReference type="Rhea" id="RHEA-COMP:14568"/>
        <dbReference type="Rhea" id="RHEA-COMP:14569"/>
        <dbReference type="ChEBI" id="CHEBI:15378"/>
        <dbReference type="ChEBI" id="CHEBI:17319"/>
        <dbReference type="ChEBI" id="CHEBI:29034"/>
        <dbReference type="ChEBI" id="CHEBI:29919"/>
        <dbReference type="ChEBI" id="CHEBI:33722"/>
        <dbReference type="ChEBI" id="CHEBI:33737"/>
        <dbReference type="ChEBI" id="CHEBI:33738"/>
        <dbReference type="ChEBI" id="CHEBI:57844"/>
        <dbReference type="ChEBI" id="CHEBI:59789"/>
        <dbReference type="ChEBI" id="CHEBI:78809"/>
        <dbReference type="ChEBI" id="CHEBI:83100"/>
        <dbReference type="EC" id="2.8.1.8"/>
    </reaction>
</comment>
<evidence type="ECO:0000256" key="9">
    <source>
        <dbReference type="HAMAP-Rule" id="MF_03123"/>
    </source>
</evidence>
<feature type="binding site" evidence="9">
    <location>
        <position position="160"/>
    </location>
    <ligand>
        <name>[4Fe-4S] cluster</name>
        <dbReference type="ChEBI" id="CHEBI:49883"/>
        <label>1</label>
    </ligand>
</feature>
<dbReference type="GO" id="GO:0051539">
    <property type="term" value="F:4 iron, 4 sulfur cluster binding"/>
    <property type="evidence" value="ECO:0007669"/>
    <property type="project" value="UniProtKB-UniRule"/>
</dbReference>
<keyword evidence="5 9" id="KW-0479">Metal-binding</keyword>
<dbReference type="InterPro" id="IPR003698">
    <property type="entry name" value="Lipoyl_synth"/>
</dbReference>
<dbReference type="SMART" id="SM00729">
    <property type="entry name" value="Elp3"/>
    <property type="match status" value="1"/>
</dbReference>
<evidence type="ECO:0000259" key="11">
    <source>
        <dbReference type="PROSITE" id="PS51918"/>
    </source>
</evidence>
<dbReference type="NCBIfam" id="NF004019">
    <property type="entry name" value="PRK05481.1"/>
    <property type="match status" value="1"/>
</dbReference>
<dbReference type="Proteomes" id="UP000070544">
    <property type="component" value="Unassembled WGS sequence"/>
</dbReference>
<feature type="binding site" evidence="9">
    <location>
        <position position="166"/>
    </location>
    <ligand>
        <name>[4Fe-4S] cluster</name>
        <dbReference type="ChEBI" id="CHEBI:49883"/>
        <label>1</label>
    </ligand>
</feature>
<dbReference type="NCBIfam" id="TIGR00510">
    <property type="entry name" value="lipA"/>
    <property type="match status" value="1"/>
</dbReference>
<dbReference type="Pfam" id="PF04055">
    <property type="entry name" value="Radical_SAM"/>
    <property type="match status" value="1"/>
</dbReference>
<evidence type="ECO:0000256" key="3">
    <source>
        <dbReference type="ARBA" id="ARBA00022679"/>
    </source>
</evidence>
<dbReference type="PANTHER" id="PTHR10949">
    <property type="entry name" value="LIPOYL SYNTHASE"/>
    <property type="match status" value="1"/>
</dbReference>
<name>A0A139ALJ0_GONPJ</name>
<keyword evidence="13" id="KW-1185">Reference proteome</keyword>
<dbReference type="OrthoDB" id="3231at2759"/>
<proteinExistence type="inferred from homology"/>
<keyword evidence="2 9" id="KW-0004">4Fe-4S</keyword>
<keyword evidence="6 9" id="KW-0408">Iron</keyword>
<evidence type="ECO:0000256" key="5">
    <source>
        <dbReference type="ARBA" id="ARBA00022723"/>
    </source>
</evidence>
<dbReference type="SFLD" id="SFLDG01058">
    <property type="entry name" value="lipoyl_synthase_like"/>
    <property type="match status" value="1"/>
</dbReference>
<dbReference type="AlphaFoldDB" id="A0A139ALJ0"/>
<dbReference type="PANTHER" id="PTHR10949:SF0">
    <property type="entry name" value="LIPOYL SYNTHASE, MITOCHONDRIAL"/>
    <property type="match status" value="1"/>
</dbReference>
<dbReference type="GO" id="GO:0046872">
    <property type="term" value="F:metal ion binding"/>
    <property type="evidence" value="ECO:0007669"/>
    <property type="project" value="UniProtKB-KW"/>
</dbReference>
<dbReference type="InterPro" id="IPR031691">
    <property type="entry name" value="LIAS_N"/>
</dbReference>
<feature type="binding site" evidence="9">
    <location>
        <position position="185"/>
    </location>
    <ligand>
        <name>[4Fe-4S] cluster</name>
        <dbReference type="ChEBI" id="CHEBI:49883"/>
        <label>2</label>
        <note>4Fe-4S-S-AdoMet</note>
    </ligand>
</feature>
<keyword evidence="3 9" id="KW-0808">Transferase</keyword>
<dbReference type="Pfam" id="PF16881">
    <property type="entry name" value="LIAS_N"/>
    <property type="match status" value="1"/>
</dbReference>
<dbReference type="EMBL" id="KQ965746">
    <property type="protein sequence ID" value="KXS17629.1"/>
    <property type="molecule type" value="Genomic_DNA"/>
</dbReference>
<comment type="similarity">
    <text evidence="9">Belongs to the radical SAM superfamily. Lipoyl synthase family.</text>
</comment>
<keyword evidence="7 9" id="KW-0411">Iron-sulfur</keyword>
<dbReference type="InterPro" id="IPR006638">
    <property type="entry name" value="Elp3/MiaA/NifB-like_rSAM"/>
</dbReference>
<feature type="domain" description="Radical SAM core" evidence="11">
    <location>
        <begin position="170"/>
        <end position="391"/>
    </location>
</feature>
<sequence>MATRTPARTAHTLHRTLTQLRHRHCAPPLPAVPLAHSLAHAFSTSSHSHAQAAPAPAQSRRSADFARRVADGPDFAEFVRNSSQRGTDIEAEEGDEDGGEVLLVEKKDERKLTGAEIRRKNHVRLPPWLKTPVPLGSNFHRIKRDVRGLGLATVCEEAKCPNIGECWGGKDGTATATIMLMGDTCTRGCRFCSVKTSRTPSPLDPHEPQRTAEAVSRWGLGYVVLTSVDRDDVEDFGSEHFARTVELIKERSPSLLVECLVGDMRGHAPHIHRVATSGLDVFAHNLETVRRLTPSVRDRRATFEQSLSVLREAKVATEGKVVTKTSLMLGLGETDEEVEEAMWEARGAGVDVVTLGQYMRPTTKHMKVHEYVHPDKFAHWAKVGQDTMGFKYVAAGPLVRSSYRAAELFLEKVLRGERAEAVAV</sequence>
<comment type="function">
    <text evidence="9">Catalyzes the radical-mediated insertion of two sulfur atoms into the C-6 and C-8 positions of the octanoyl moiety bound to the lipoyl domains of lipoate-dependent enzymes, thereby converting the octanoylated domains into lipoylated derivatives.</text>
</comment>
<evidence type="ECO:0000256" key="8">
    <source>
        <dbReference type="ARBA" id="ARBA00047326"/>
    </source>
</evidence>
<feature type="binding site" evidence="9">
    <location>
        <position position="192"/>
    </location>
    <ligand>
        <name>[4Fe-4S] cluster</name>
        <dbReference type="ChEBI" id="CHEBI:49883"/>
        <label>2</label>
        <note>4Fe-4S-S-AdoMet</note>
    </ligand>
</feature>
<gene>
    <name evidence="12" type="ORF">M427DRAFT_133421</name>
</gene>
<feature type="binding site" evidence="9">
    <location>
        <position position="189"/>
    </location>
    <ligand>
        <name>[4Fe-4S] cluster</name>
        <dbReference type="ChEBI" id="CHEBI:49883"/>
        <label>2</label>
        <note>4Fe-4S-S-AdoMet</note>
    </ligand>
</feature>
<dbReference type="GO" id="GO:0016992">
    <property type="term" value="F:lipoate synthase activity"/>
    <property type="evidence" value="ECO:0007669"/>
    <property type="project" value="UniProtKB-UniRule"/>
</dbReference>
<keyword evidence="4 9" id="KW-0949">S-adenosyl-L-methionine</keyword>
<accession>A0A139ALJ0</accession>
<dbReference type="HAMAP" id="MF_00206">
    <property type="entry name" value="Lipoyl_synth"/>
    <property type="match status" value="1"/>
</dbReference>
<evidence type="ECO:0000256" key="1">
    <source>
        <dbReference type="ARBA" id="ARBA00004173"/>
    </source>
</evidence>
<reference evidence="12 13" key="1">
    <citation type="journal article" date="2015" name="Genome Biol. Evol.">
        <title>Phylogenomic analyses indicate that early fungi evolved digesting cell walls of algal ancestors of land plants.</title>
        <authorList>
            <person name="Chang Y."/>
            <person name="Wang S."/>
            <person name="Sekimoto S."/>
            <person name="Aerts A.L."/>
            <person name="Choi C."/>
            <person name="Clum A."/>
            <person name="LaButti K.M."/>
            <person name="Lindquist E.A."/>
            <person name="Yee Ngan C."/>
            <person name="Ohm R.A."/>
            <person name="Salamov A.A."/>
            <person name="Grigoriev I.V."/>
            <person name="Spatafora J.W."/>
            <person name="Berbee M.L."/>
        </authorList>
    </citation>
    <scope>NUCLEOTIDE SEQUENCE [LARGE SCALE GENOMIC DNA]</scope>
    <source>
        <strain evidence="12 13">JEL478</strain>
    </source>
</reference>
<dbReference type="OMA" id="PYCDIDF"/>
<feature type="binding site" evidence="9">
    <location>
        <position position="402"/>
    </location>
    <ligand>
        <name>[4Fe-4S] cluster</name>
        <dbReference type="ChEBI" id="CHEBI:49883"/>
        <label>1</label>
    </ligand>
</feature>
<dbReference type="CDD" id="cd01335">
    <property type="entry name" value="Radical_SAM"/>
    <property type="match status" value="1"/>
</dbReference>
<evidence type="ECO:0000256" key="7">
    <source>
        <dbReference type="ARBA" id="ARBA00023014"/>
    </source>
</evidence>
<comment type="cofactor">
    <cofactor evidence="9">
        <name>[4Fe-4S] cluster</name>
        <dbReference type="ChEBI" id="CHEBI:49883"/>
    </cofactor>
    <text evidence="9">Binds 2 [4Fe-4S] clusters per subunit. One cluster is coordinated with 3 cysteines and an exchangeable S-adenosyl-L-methionine.</text>
</comment>
<dbReference type="PROSITE" id="PS51918">
    <property type="entry name" value="RADICAL_SAM"/>
    <property type="match status" value="1"/>
</dbReference>
<protein>
    <recommendedName>
        <fullName evidence="9">Lipoyl synthase, mitochondrial</fullName>
        <ecNumber evidence="9">2.8.1.8</ecNumber>
    </recommendedName>
    <alternativeName>
        <fullName evidence="9">Lipoate synthase</fullName>
        <shortName evidence="9">LS</shortName>
        <shortName evidence="9">Lip-syn</shortName>
    </alternativeName>
    <alternativeName>
        <fullName evidence="9">Lipoic acid synthase</fullName>
    </alternativeName>
</protein>
<evidence type="ECO:0000256" key="4">
    <source>
        <dbReference type="ARBA" id="ARBA00022691"/>
    </source>
</evidence>
<feature type="region of interest" description="Disordered" evidence="10">
    <location>
        <begin position="43"/>
        <end position="65"/>
    </location>
</feature>
<comment type="subcellular location">
    <subcellularLocation>
        <location evidence="1 9">Mitochondrion</location>
    </subcellularLocation>
</comment>
<dbReference type="GO" id="GO:0009249">
    <property type="term" value="P:protein lipoylation"/>
    <property type="evidence" value="ECO:0007669"/>
    <property type="project" value="UniProtKB-UniRule"/>
</dbReference>
<keyword evidence="9" id="KW-0496">Mitochondrion</keyword>
<dbReference type="EC" id="2.8.1.8" evidence="9"/>
<evidence type="ECO:0000313" key="12">
    <source>
        <dbReference type="EMBL" id="KXS17629.1"/>
    </source>
</evidence>
<dbReference type="Gene3D" id="3.20.20.70">
    <property type="entry name" value="Aldolase class I"/>
    <property type="match status" value="1"/>
</dbReference>
<dbReference type="SUPFAM" id="SSF102114">
    <property type="entry name" value="Radical SAM enzymes"/>
    <property type="match status" value="1"/>
</dbReference>
<dbReference type="SFLD" id="SFLDS00029">
    <property type="entry name" value="Radical_SAM"/>
    <property type="match status" value="1"/>
</dbReference>
<evidence type="ECO:0000256" key="2">
    <source>
        <dbReference type="ARBA" id="ARBA00022485"/>
    </source>
</evidence>
<dbReference type="InterPro" id="IPR058240">
    <property type="entry name" value="rSAM_sf"/>
</dbReference>
<dbReference type="STRING" id="1344416.A0A139ALJ0"/>
<evidence type="ECO:0000256" key="10">
    <source>
        <dbReference type="SAM" id="MobiDB-lite"/>
    </source>
</evidence>
<feature type="binding site" evidence="9">
    <location>
        <position position="155"/>
    </location>
    <ligand>
        <name>[4Fe-4S] cluster</name>
        <dbReference type="ChEBI" id="CHEBI:49883"/>
        <label>1</label>
    </ligand>
</feature>
<comment type="pathway">
    <text evidence="9">Protein modification; protein lipoylation via endogenous pathway; protein N(6)-(lipoyl)lysine from octanoyl-[acyl-carrier-protein]: step 2/2.</text>
</comment>
<organism evidence="12 13">
    <name type="scientific">Gonapodya prolifera (strain JEL478)</name>
    <name type="common">Monoblepharis prolifera</name>
    <dbReference type="NCBI Taxonomy" id="1344416"/>
    <lineage>
        <taxon>Eukaryota</taxon>
        <taxon>Fungi</taxon>
        <taxon>Fungi incertae sedis</taxon>
        <taxon>Chytridiomycota</taxon>
        <taxon>Chytridiomycota incertae sedis</taxon>
        <taxon>Monoblepharidomycetes</taxon>
        <taxon>Monoblepharidales</taxon>
        <taxon>Gonapodyaceae</taxon>
        <taxon>Gonapodya</taxon>
    </lineage>
</organism>
<evidence type="ECO:0000313" key="13">
    <source>
        <dbReference type="Proteomes" id="UP000070544"/>
    </source>
</evidence>
<dbReference type="NCBIfam" id="NF009544">
    <property type="entry name" value="PRK12928.1"/>
    <property type="match status" value="1"/>
</dbReference>
<dbReference type="InterPro" id="IPR013785">
    <property type="entry name" value="Aldolase_TIM"/>
</dbReference>
<feature type="compositionally biased region" description="Low complexity" evidence="10">
    <location>
        <begin position="43"/>
        <end position="60"/>
    </location>
</feature>
<evidence type="ECO:0000256" key="6">
    <source>
        <dbReference type="ARBA" id="ARBA00023004"/>
    </source>
</evidence>
<dbReference type="GO" id="GO:0005739">
    <property type="term" value="C:mitochondrion"/>
    <property type="evidence" value="ECO:0007669"/>
    <property type="project" value="UniProtKB-SubCell"/>
</dbReference>